<dbReference type="PANTHER" id="PTHR21666:SF270">
    <property type="entry name" value="MUREIN HYDROLASE ACTIVATOR ENVC"/>
    <property type="match status" value="1"/>
</dbReference>
<dbReference type="Proteomes" id="UP000000442">
    <property type="component" value="Chromosome"/>
</dbReference>
<keyword evidence="1" id="KW-1133">Transmembrane helix</keyword>
<evidence type="ECO:0000313" key="4">
    <source>
        <dbReference type="Proteomes" id="UP000000442"/>
    </source>
</evidence>
<evidence type="ECO:0000256" key="1">
    <source>
        <dbReference type="SAM" id="Phobius"/>
    </source>
</evidence>
<protein>
    <submittedName>
        <fullName evidence="3">Metalloendopeptidase cell wall-binding protein associated metalloendopeptidase</fullName>
    </submittedName>
</protein>
<dbReference type="Pfam" id="PF01551">
    <property type="entry name" value="Peptidase_M23"/>
    <property type="match status" value="1"/>
</dbReference>
<reference evidence="3 4" key="1">
    <citation type="journal article" date="2009" name="Environ. Microbiol.">
        <title>Genome sequence of Desulfobacterium autotrophicum HRM2, a marine sulfate reducer oxidizing organic carbon completely to carbon dioxide.</title>
        <authorList>
            <person name="Strittmatter A.W."/>
            <person name="Liesegang H."/>
            <person name="Rabus R."/>
            <person name="Decker I."/>
            <person name="Amann J."/>
            <person name="Andres S."/>
            <person name="Henne A."/>
            <person name="Fricke W.F."/>
            <person name="Martinez-Arias R."/>
            <person name="Bartels D."/>
            <person name="Goesmann A."/>
            <person name="Krause L."/>
            <person name="Puehler A."/>
            <person name="Klenk H.P."/>
            <person name="Richter M."/>
            <person name="Schuler M."/>
            <person name="Gloeckner F.O."/>
            <person name="Meyerdierks A."/>
            <person name="Gottschalk G."/>
            <person name="Amann R."/>
        </authorList>
    </citation>
    <scope>NUCLEOTIDE SEQUENCE [LARGE SCALE GENOMIC DNA]</scope>
    <source>
        <strain evidence="4">ATCC 43914 / DSM 3382 / HRM2</strain>
    </source>
</reference>
<dbReference type="OrthoDB" id="9815245at2"/>
<dbReference type="PANTHER" id="PTHR21666">
    <property type="entry name" value="PEPTIDASE-RELATED"/>
    <property type="match status" value="1"/>
</dbReference>
<dbReference type="InterPro" id="IPR050570">
    <property type="entry name" value="Cell_wall_metabolism_enzyme"/>
</dbReference>
<gene>
    <name evidence="3" type="ordered locus">HRM2_26640</name>
</gene>
<dbReference type="RefSeq" id="WP_015904521.1">
    <property type="nucleotide sequence ID" value="NC_012108.1"/>
</dbReference>
<dbReference type="SUPFAM" id="SSF51261">
    <property type="entry name" value="Duplicated hybrid motif"/>
    <property type="match status" value="1"/>
</dbReference>
<name>C0QI22_DESAH</name>
<dbReference type="KEGG" id="dat:HRM2_26640"/>
<feature type="transmembrane region" description="Helical" evidence="1">
    <location>
        <begin position="27"/>
        <end position="46"/>
    </location>
</feature>
<dbReference type="InterPro" id="IPR016047">
    <property type="entry name" value="M23ase_b-sheet_dom"/>
</dbReference>
<organism evidence="3 4">
    <name type="scientific">Desulforapulum autotrophicum (strain ATCC 43914 / DSM 3382 / VKM B-1955 / HRM2)</name>
    <name type="common">Desulfobacterium autotrophicum</name>
    <dbReference type="NCBI Taxonomy" id="177437"/>
    <lineage>
        <taxon>Bacteria</taxon>
        <taxon>Pseudomonadati</taxon>
        <taxon>Thermodesulfobacteriota</taxon>
        <taxon>Desulfobacteria</taxon>
        <taxon>Desulfobacterales</taxon>
        <taxon>Desulfobacteraceae</taxon>
        <taxon>Desulforapulum</taxon>
    </lineage>
</organism>
<accession>C0QI22</accession>
<dbReference type="AlphaFoldDB" id="C0QI22"/>
<keyword evidence="4" id="KW-1185">Reference proteome</keyword>
<proteinExistence type="predicted"/>
<dbReference type="Gene3D" id="2.70.70.10">
    <property type="entry name" value="Glucose Permease (Domain IIA)"/>
    <property type="match status" value="1"/>
</dbReference>
<evidence type="ECO:0000259" key="2">
    <source>
        <dbReference type="Pfam" id="PF01551"/>
    </source>
</evidence>
<evidence type="ECO:0000313" key="3">
    <source>
        <dbReference type="EMBL" id="ACN15758.1"/>
    </source>
</evidence>
<dbReference type="STRING" id="177437.HRM2_26640"/>
<dbReference type="FunFam" id="2.70.70.10:FF:000006">
    <property type="entry name" value="M23 family peptidase"/>
    <property type="match status" value="1"/>
</dbReference>
<dbReference type="InterPro" id="IPR011055">
    <property type="entry name" value="Dup_hybrid_motif"/>
</dbReference>
<feature type="domain" description="M23ase beta-sheet core" evidence="2">
    <location>
        <begin position="209"/>
        <end position="303"/>
    </location>
</feature>
<keyword evidence="1" id="KW-0472">Membrane</keyword>
<dbReference type="eggNOG" id="COG0739">
    <property type="taxonomic scope" value="Bacteria"/>
</dbReference>
<dbReference type="HOGENOM" id="CLU_029425_2_4_7"/>
<keyword evidence="1" id="KW-0812">Transmembrane</keyword>
<dbReference type="GO" id="GO:0004222">
    <property type="term" value="F:metalloendopeptidase activity"/>
    <property type="evidence" value="ECO:0007669"/>
    <property type="project" value="TreeGrafter"/>
</dbReference>
<dbReference type="EMBL" id="CP001087">
    <property type="protein sequence ID" value="ACN15758.1"/>
    <property type="molecule type" value="Genomic_DNA"/>
</dbReference>
<sequence length="309" mass="34542">MKKKIKIWLHTDSTSNIREFTVSKPQLIGLLFIPFLVVTVLVYFGYDYAKLKNASFENDLLCRQIENQDSEISLQRSQLQALASEINKIKDNVSALSNFENKVRIVANIKKKDDVNGGFFGIGGVSGEDIDPDIPLYERHNSLMREMHQQTDQINLSAQQQKVNFEELLTILNKKRNLLAATPSIRPAKGWITSPFGYRSSPFTGKKEFHSGLDIANKKGKKIVATANGVVAYAGEKRLIGKMVMIDHGHGIVTKFGHMDKIFVKKGAEVNRGEVIGLMGNTGRSTGSHVHYEVRINGTPVNPEKYIVN</sequence>
<dbReference type="CDD" id="cd12797">
    <property type="entry name" value="M23_peptidase"/>
    <property type="match status" value="1"/>
</dbReference>